<dbReference type="Pfam" id="PF02410">
    <property type="entry name" value="RsfS"/>
    <property type="match status" value="1"/>
</dbReference>
<organism evidence="3 4">
    <name type="scientific">Candidatus Sherwoodlollariibacterium unditelluris</name>
    <dbReference type="NCBI Taxonomy" id="1974757"/>
    <lineage>
        <taxon>Bacteria</taxon>
        <taxon>Pseudomonadati</taxon>
        <taxon>Candidatus Omnitrophota</taxon>
        <taxon>Candidatus Sherwoodlollariibacterium</taxon>
    </lineage>
</organism>
<dbReference type="PANTHER" id="PTHR21043">
    <property type="entry name" value="IOJAP SUPERFAMILY ORTHOLOG"/>
    <property type="match status" value="1"/>
</dbReference>
<dbReference type="GO" id="GO:0042256">
    <property type="term" value="P:cytosolic ribosome assembly"/>
    <property type="evidence" value="ECO:0007669"/>
    <property type="project" value="UniProtKB-UniRule"/>
</dbReference>
<dbReference type="Gene3D" id="3.30.460.10">
    <property type="entry name" value="Beta Polymerase, domain 2"/>
    <property type="match status" value="1"/>
</dbReference>
<comment type="subcellular location">
    <subcellularLocation>
        <location evidence="2">Cytoplasm</location>
    </subcellularLocation>
</comment>
<dbReference type="HAMAP" id="MF_01477">
    <property type="entry name" value="Iojap_RsfS"/>
    <property type="match status" value="1"/>
</dbReference>
<dbReference type="InterPro" id="IPR004394">
    <property type="entry name" value="Iojap/RsfS/C7orf30"/>
</dbReference>
<dbReference type="EMBL" id="PCRK01000086">
    <property type="protein sequence ID" value="PIP19315.1"/>
    <property type="molecule type" value="Genomic_DNA"/>
</dbReference>
<dbReference type="InterPro" id="IPR043519">
    <property type="entry name" value="NT_sf"/>
</dbReference>
<keyword evidence="2" id="KW-0678">Repressor</keyword>
<evidence type="ECO:0000313" key="3">
    <source>
        <dbReference type="EMBL" id="PIP19315.1"/>
    </source>
</evidence>
<sequence length="119" mass="13440">METKNLAQTIAIAAKSKKAQKVVILDMRNVATFCDYFVIASATSLRHVNAIASGIEEGLIKNKIKPLFKLPSNDASGWVALDFVSVIAHIFYKPIREFYELERLWSDAKRIRVTSKKLK</sequence>
<dbReference type="SUPFAM" id="SSF81301">
    <property type="entry name" value="Nucleotidyltransferase"/>
    <property type="match status" value="1"/>
</dbReference>
<comment type="function">
    <text evidence="2">Functions as a ribosomal silencing factor. Interacts with ribosomal protein uL14 (rplN), blocking formation of intersubunit bridge B8. Prevents association of the 30S and 50S ribosomal subunits and the formation of functional ribosomes, thus repressing translation.</text>
</comment>
<dbReference type="GO" id="GO:0090071">
    <property type="term" value="P:negative regulation of ribosome biogenesis"/>
    <property type="evidence" value="ECO:0007669"/>
    <property type="project" value="UniProtKB-UniRule"/>
</dbReference>
<dbReference type="GO" id="GO:0017148">
    <property type="term" value="P:negative regulation of translation"/>
    <property type="evidence" value="ECO:0007669"/>
    <property type="project" value="UniProtKB-UniRule"/>
</dbReference>
<name>A0A2G9YJB6_9BACT</name>
<dbReference type="NCBIfam" id="TIGR00090">
    <property type="entry name" value="rsfS_iojap_ybeB"/>
    <property type="match status" value="1"/>
</dbReference>
<protein>
    <recommendedName>
        <fullName evidence="2">Ribosomal silencing factor RsfS</fullName>
    </recommendedName>
</protein>
<evidence type="ECO:0000256" key="2">
    <source>
        <dbReference type="HAMAP-Rule" id="MF_01477"/>
    </source>
</evidence>
<evidence type="ECO:0000313" key="4">
    <source>
        <dbReference type="Proteomes" id="UP000231292"/>
    </source>
</evidence>
<accession>A0A2G9YJB6</accession>
<comment type="caution">
    <text evidence="3">The sequence shown here is derived from an EMBL/GenBank/DDBJ whole genome shotgun (WGS) entry which is preliminary data.</text>
</comment>
<dbReference type="GO" id="GO:0043023">
    <property type="term" value="F:ribosomal large subunit binding"/>
    <property type="evidence" value="ECO:0007669"/>
    <property type="project" value="TreeGrafter"/>
</dbReference>
<comment type="similarity">
    <text evidence="1 2">Belongs to the Iojap/RsfS family.</text>
</comment>
<comment type="subunit">
    <text evidence="2">Interacts with ribosomal protein uL14 (rplN).</text>
</comment>
<proteinExistence type="inferred from homology"/>
<keyword evidence="2" id="KW-0810">Translation regulation</keyword>
<dbReference type="Proteomes" id="UP000231292">
    <property type="component" value="Unassembled WGS sequence"/>
</dbReference>
<keyword evidence="2" id="KW-0963">Cytoplasm</keyword>
<dbReference type="PANTHER" id="PTHR21043:SF0">
    <property type="entry name" value="MITOCHONDRIAL ASSEMBLY OF RIBOSOMAL LARGE SUBUNIT PROTEIN 1"/>
    <property type="match status" value="1"/>
</dbReference>
<reference evidence="3 4" key="1">
    <citation type="submission" date="2017-09" db="EMBL/GenBank/DDBJ databases">
        <title>Depth-based differentiation of microbial function through sediment-hosted aquifers and enrichment of novel symbionts in the deep terrestrial subsurface.</title>
        <authorList>
            <person name="Probst A.J."/>
            <person name="Ladd B."/>
            <person name="Jarett J.K."/>
            <person name="Geller-Mcgrath D.E."/>
            <person name="Sieber C.M."/>
            <person name="Emerson J.B."/>
            <person name="Anantharaman K."/>
            <person name="Thomas B.C."/>
            <person name="Malmstrom R."/>
            <person name="Stieglmeier M."/>
            <person name="Klingl A."/>
            <person name="Woyke T."/>
            <person name="Ryan C.M."/>
            <person name="Banfield J.F."/>
        </authorList>
    </citation>
    <scope>NUCLEOTIDE SEQUENCE [LARGE SCALE GENOMIC DNA]</scope>
    <source>
        <strain evidence="3">CG23_combo_of_CG06-09_8_20_14_all_41_10</strain>
    </source>
</reference>
<dbReference type="AlphaFoldDB" id="A0A2G9YJB6"/>
<dbReference type="GO" id="GO:0005737">
    <property type="term" value="C:cytoplasm"/>
    <property type="evidence" value="ECO:0007669"/>
    <property type="project" value="UniProtKB-SubCell"/>
</dbReference>
<gene>
    <name evidence="2 3" type="primary">rsfS</name>
    <name evidence="3" type="ORF">COX41_03535</name>
</gene>
<evidence type="ECO:0000256" key="1">
    <source>
        <dbReference type="ARBA" id="ARBA00010574"/>
    </source>
</evidence>